<feature type="compositionally biased region" description="Low complexity" evidence="1">
    <location>
        <begin position="162"/>
        <end position="179"/>
    </location>
</feature>
<evidence type="ECO:0000313" key="3">
    <source>
        <dbReference type="EMBL" id="SDQ41997.1"/>
    </source>
</evidence>
<reference evidence="4" key="1">
    <citation type="submission" date="2016-10" db="EMBL/GenBank/DDBJ databases">
        <authorList>
            <person name="Varghese N."/>
            <person name="Submissions S."/>
        </authorList>
    </citation>
    <scope>NUCLEOTIDE SEQUENCE [LARGE SCALE GENOMIC DNA]</scope>
    <source>
        <strain evidence="4">DSM 17072</strain>
    </source>
</reference>
<feature type="transmembrane region" description="Helical" evidence="2">
    <location>
        <begin position="40"/>
        <end position="58"/>
    </location>
</feature>
<evidence type="ECO:0000256" key="2">
    <source>
        <dbReference type="SAM" id="Phobius"/>
    </source>
</evidence>
<keyword evidence="2" id="KW-0812">Transmembrane</keyword>
<dbReference type="Proteomes" id="UP000199627">
    <property type="component" value="Unassembled WGS sequence"/>
</dbReference>
<feature type="compositionally biased region" description="Basic and acidic residues" evidence="1">
    <location>
        <begin position="119"/>
        <end position="138"/>
    </location>
</feature>
<evidence type="ECO:0000313" key="4">
    <source>
        <dbReference type="Proteomes" id="UP000199627"/>
    </source>
</evidence>
<dbReference type="AlphaFoldDB" id="A0A1H1AQN8"/>
<proteinExistence type="predicted"/>
<name>A0A1H1AQN8_9FLAO</name>
<dbReference type="EMBL" id="FNKL01000002">
    <property type="protein sequence ID" value="SDQ41997.1"/>
    <property type="molecule type" value="Genomic_DNA"/>
</dbReference>
<evidence type="ECO:0008006" key="5">
    <source>
        <dbReference type="Google" id="ProtNLM"/>
    </source>
</evidence>
<organism evidence="3 4">
    <name type="scientific">Chryseobacterium soldanellicola</name>
    <dbReference type="NCBI Taxonomy" id="311333"/>
    <lineage>
        <taxon>Bacteria</taxon>
        <taxon>Pseudomonadati</taxon>
        <taxon>Bacteroidota</taxon>
        <taxon>Flavobacteriia</taxon>
        <taxon>Flavobacteriales</taxon>
        <taxon>Weeksellaceae</taxon>
        <taxon>Chryseobacterium group</taxon>
        <taxon>Chryseobacterium</taxon>
    </lineage>
</organism>
<keyword evidence="2" id="KW-1133">Transmembrane helix</keyword>
<sequence>MPLRQLKINNNPDQNTGKHYWKMRSEIVSKDEHNRDRIKSALLSVLIWSAILLFVFLYKLKPELDQKPDEVVTTMLVNFGDNRNGKGVEEPADQPGSLAAATEEVTREPVETAVPETKTIIKPEPQPETKKAESKEKIITGNNSKVSVPKKEESKKSDKKAATSTSASKNTKKSGATTANSKTGNGDGKGTAAIGNLIKGRGTKAGSQGTGDGIGNAGDPLGGDGNGDSKVGIDRKLVGYIPGTMGRGGVQPANNCTASGTITVAYTVDKAGNVVSARRSGGTSDPCITSNAVAWVKKYVKAEKASTSSTGTYKITF</sequence>
<gene>
    <name evidence="3" type="ORF">SAMN05421664_1539</name>
</gene>
<feature type="region of interest" description="Disordered" evidence="1">
    <location>
        <begin position="81"/>
        <end position="223"/>
    </location>
</feature>
<protein>
    <recommendedName>
        <fullName evidence="5">Outer membrane transport energization protein TonB</fullName>
    </recommendedName>
</protein>
<keyword evidence="2" id="KW-0472">Membrane</keyword>
<feature type="compositionally biased region" description="Basic and acidic residues" evidence="1">
    <location>
        <begin position="149"/>
        <end position="161"/>
    </location>
</feature>
<dbReference type="STRING" id="311333.SAMN05421664_1539"/>
<feature type="compositionally biased region" description="Gly residues" evidence="1">
    <location>
        <begin position="208"/>
        <end position="223"/>
    </location>
</feature>
<keyword evidence="4" id="KW-1185">Reference proteome</keyword>
<accession>A0A1H1AQN8</accession>
<evidence type="ECO:0000256" key="1">
    <source>
        <dbReference type="SAM" id="MobiDB-lite"/>
    </source>
</evidence>